<feature type="chain" id="PRO_5022769275" evidence="1">
    <location>
        <begin position="31"/>
        <end position="180"/>
    </location>
</feature>
<proteinExistence type="predicted"/>
<name>A0A5B8CJJ7_SPHSA</name>
<evidence type="ECO:0000313" key="2">
    <source>
        <dbReference type="EMBL" id="QDC36901.1"/>
    </source>
</evidence>
<dbReference type="Proteomes" id="UP000311469">
    <property type="component" value="Chromosome cSF1"/>
</dbReference>
<evidence type="ECO:0000256" key="1">
    <source>
        <dbReference type="SAM" id="SignalP"/>
    </source>
</evidence>
<protein>
    <submittedName>
        <fullName evidence="2">Lytic transglycosylase domain-containing protein</fullName>
    </submittedName>
</protein>
<sequence length="180" mass="20582">MAVAWIADRRCACLIPLLLMLLSWCEAASAARPPEPEVARCIRQAARGQLWLEKTLWGLRDQEAGWIGSEILNRDGSHDLGPLQINSWWVPRIAALIARREGEVRRWLRFDPCFNAEVARWIFLDALKMSGNYWKAVGIYHSPNGIRQRRYAALVAVHLQRRFGTNVFGRRAVTLARPVP</sequence>
<evidence type="ECO:0000313" key="3">
    <source>
        <dbReference type="Proteomes" id="UP000311469"/>
    </source>
</evidence>
<dbReference type="AlphaFoldDB" id="A0A5B8CJJ7"/>
<dbReference type="KEGG" id="sufl:FIL70_06360"/>
<accession>A0A5B8CJJ7</accession>
<feature type="signal peptide" evidence="1">
    <location>
        <begin position="1"/>
        <end position="30"/>
    </location>
</feature>
<gene>
    <name evidence="2" type="ORF">FIL70_06360</name>
</gene>
<organism evidence="2 3">
    <name type="scientific">Sphingobium fuliginis ATCC 27551</name>
    <dbReference type="NCBI Taxonomy" id="1208342"/>
    <lineage>
        <taxon>Bacteria</taxon>
        <taxon>Pseudomonadati</taxon>
        <taxon>Pseudomonadota</taxon>
        <taxon>Alphaproteobacteria</taxon>
        <taxon>Sphingomonadales</taxon>
        <taxon>Sphingomonadaceae</taxon>
        <taxon>Sphingobium</taxon>
    </lineage>
</organism>
<dbReference type="CDD" id="cd13400">
    <property type="entry name" value="LT_IagB-like"/>
    <property type="match status" value="1"/>
</dbReference>
<keyword evidence="1" id="KW-0732">Signal</keyword>
<dbReference type="InterPro" id="IPR023346">
    <property type="entry name" value="Lysozyme-like_dom_sf"/>
</dbReference>
<reference evidence="2 3" key="1">
    <citation type="submission" date="2019-06" db="EMBL/GenBank/DDBJ databases">
        <title>Genome organization and adaptive potential of archetypical organophosphate degarding Sphingobium fuliginis ATCC 27551.</title>
        <authorList>
            <person name="Sarwar A."/>
            <person name="Parthasarathy S."/>
            <person name="Singh C."/>
            <person name="Siddavattam D."/>
        </authorList>
    </citation>
    <scope>NUCLEOTIDE SEQUENCE [LARGE SCALE GENOMIC DNA]</scope>
    <source>
        <strain evidence="2 3">ATCC 27551</strain>
    </source>
</reference>
<dbReference type="RefSeq" id="WP_082718609.1">
    <property type="nucleotide sequence ID" value="NZ_CP041016.1"/>
</dbReference>
<dbReference type="EMBL" id="CP041016">
    <property type="protein sequence ID" value="QDC36901.1"/>
    <property type="molecule type" value="Genomic_DNA"/>
</dbReference>
<dbReference type="SUPFAM" id="SSF53955">
    <property type="entry name" value="Lysozyme-like"/>
    <property type="match status" value="1"/>
</dbReference>